<gene>
    <name evidence="3" type="ORF">H6B30_01000</name>
</gene>
<feature type="signal peptide" evidence="1">
    <location>
        <begin position="1"/>
        <end position="19"/>
    </location>
</feature>
<dbReference type="InterPro" id="IPR007160">
    <property type="entry name" value="DUF362"/>
</dbReference>
<dbReference type="AlphaFoldDB" id="A0A938WJB6"/>
<dbReference type="Gene3D" id="3.40.50.11440">
    <property type="match status" value="1"/>
</dbReference>
<evidence type="ECO:0000313" key="3">
    <source>
        <dbReference type="EMBL" id="MBM6660345.1"/>
    </source>
</evidence>
<feature type="domain" description="DUF362" evidence="2">
    <location>
        <begin position="49"/>
        <end position="265"/>
    </location>
</feature>
<dbReference type="RefSeq" id="WP_205107012.1">
    <property type="nucleotide sequence ID" value="NZ_JACJJL010000001.1"/>
</dbReference>
<feature type="chain" id="PRO_5037304040" evidence="1">
    <location>
        <begin position="20"/>
        <end position="313"/>
    </location>
</feature>
<organism evidence="3 4">
    <name type="scientific">Marseilla massiliensis</name>
    <dbReference type="NCBI Taxonomy" id="1841864"/>
    <lineage>
        <taxon>Bacteria</taxon>
        <taxon>Pseudomonadati</taxon>
        <taxon>Bacteroidota</taxon>
        <taxon>Bacteroidia</taxon>
        <taxon>Bacteroidales</taxon>
        <taxon>Prevotellaceae</taxon>
        <taxon>Marseilla</taxon>
    </lineage>
</organism>
<keyword evidence="4" id="KW-1185">Reference proteome</keyword>
<sequence>MKKLLTIAIAMMAAAGAMAQSKVYFTKEITPESLVKVYKALGVEPTGRVAVKISTGEPGGHNYLKPTLIRNLVDEVKGTIVECNTAYGGRRSTSAEHRKAIHEHGFDSIARVDIMDEEGNMNIPVKDTTHIKYDIVGSHLANYDFMVNLAHFKGHAMGGFGGVLKNASIGVASADGKAYIHTAGKVQSPKELWQNLPAQDYFLESMAAAAQGVHDYMKGRVVYINVMNNMSVDCDCDSHPADPKMKDVGILASTDPVALDKACLDIVFNHKATPGDDNKPLIERINRQHGTYIVDYAERIGLGSKKYEIVELK</sequence>
<accession>A0A938WJB6</accession>
<comment type="caution">
    <text evidence="3">The sequence shown here is derived from an EMBL/GenBank/DDBJ whole genome shotgun (WGS) entry which is preliminary data.</text>
</comment>
<dbReference type="Proteomes" id="UP000764045">
    <property type="component" value="Unassembled WGS sequence"/>
</dbReference>
<name>A0A938WJB6_9BACT</name>
<dbReference type="EMBL" id="JACJJL010000001">
    <property type="protein sequence ID" value="MBM6660345.1"/>
    <property type="molecule type" value="Genomic_DNA"/>
</dbReference>
<evidence type="ECO:0000256" key="1">
    <source>
        <dbReference type="SAM" id="SignalP"/>
    </source>
</evidence>
<evidence type="ECO:0000259" key="2">
    <source>
        <dbReference type="Pfam" id="PF04015"/>
    </source>
</evidence>
<dbReference type="Pfam" id="PF04015">
    <property type="entry name" value="DUF362"/>
    <property type="match status" value="1"/>
</dbReference>
<evidence type="ECO:0000313" key="4">
    <source>
        <dbReference type="Proteomes" id="UP000764045"/>
    </source>
</evidence>
<reference evidence="3 4" key="1">
    <citation type="journal article" date="2021" name="Sci. Rep.">
        <title>The distribution of antibiotic resistance genes in chicken gut microbiota commensals.</title>
        <authorList>
            <person name="Juricova H."/>
            <person name="Matiasovicova J."/>
            <person name="Kubasova T."/>
            <person name="Cejkova D."/>
            <person name="Rychlik I."/>
        </authorList>
    </citation>
    <scope>NUCLEOTIDE SEQUENCE [LARGE SCALE GENOMIC DNA]</scope>
    <source>
        <strain evidence="3 4">An819</strain>
    </source>
</reference>
<protein>
    <submittedName>
        <fullName evidence="3">DUF362 domain-containing protein</fullName>
    </submittedName>
</protein>
<keyword evidence="1" id="KW-0732">Signal</keyword>
<proteinExistence type="predicted"/>